<evidence type="ECO:0000313" key="1">
    <source>
        <dbReference type="EMBL" id="GFH46184.1"/>
    </source>
</evidence>
<dbReference type="PANTHER" id="PTHR46586">
    <property type="entry name" value="ANKYRIN REPEAT-CONTAINING PROTEIN"/>
    <property type="match status" value="1"/>
</dbReference>
<dbReference type="EMBL" id="BLLK01000022">
    <property type="protein sequence ID" value="GFH46184.1"/>
    <property type="molecule type" value="Genomic_DNA"/>
</dbReference>
<gene>
    <name evidence="1" type="ORF">CTEN210_02658</name>
</gene>
<dbReference type="InterPro" id="IPR052050">
    <property type="entry name" value="SecEffector_AnkRepeat"/>
</dbReference>
<dbReference type="AlphaFoldDB" id="A0AAD3CK04"/>
<organism evidence="1 2">
    <name type="scientific">Chaetoceros tenuissimus</name>
    <dbReference type="NCBI Taxonomy" id="426638"/>
    <lineage>
        <taxon>Eukaryota</taxon>
        <taxon>Sar</taxon>
        <taxon>Stramenopiles</taxon>
        <taxon>Ochrophyta</taxon>
        <taxon>Bacillariophyta</taxon>
        <taxon>Coscinodiscophyceae</taxon>
        <taxon>Chaetocerotophycidae</taxon>
        <taxon>Chaetocerotales</taxon>
        <taxon>Chaetocerotaceae</taxon>
        <taxon>Chaetoceros</taxon>
    </lineage>
</organism>
<evidence type="ECO:0008006" key="3">
    <source>
        <dbReference type="Google" id="ProtNLM"/>
    </source>
</evidence>
<dbReference type="SUPFAM" id="SSF81383">
    <property type="entry name" value="F-box domain"/>
    <property type="match status" value="1"/>
</dbReference>
<keyword evidence="2" id="KW-1185">Reference proteome</keyword>
<dbReference type="PANTHER" id="PTHR46586:SF3">
    <property type="entry name" value="ANKYRIN REPEAT-CONTAINING PROTEIN"/>
    <property type="match status" value="1"/>
</dbReference>
<accession>A0AAD3CK04</accession>
<dbReference type="InterPro" id="IPR036770">
    <property type="entry name" value="Ankyrin_rpt-contain_sf"/>
</dbReference>
<dbReference type="SUPFAM" id="SSF140860">
    <property type="entry name" value="Pseudo ankyrin repeat-like"/>
    <property type="match status" value="2"/>
</dbReference>
<comment type="caution">
    <text evidence="1">The sequence shown here is derived from an EMBL/GenBank/DDBJ whole genome shotgun (WGS) entry which is preliminary data.</text>
</comment>
<dbReference type="Gene3D" id="1.25.40.20">
    <property type="entry name" value="Ankyrin repeat-containing domain"/>
    <property type="match status" value="1"/>
</dbReference>
<evidence type="ECO:0000313" key="2">
    <source>
        <dbReference type="Proteomes" id="UP001054902"/>
    </source>
</evidence>
<reference evidence="1 2" key="1">
    <citation type="journal article" date="2021" name="Sci. Rep.">
        <title>The genome of the diatom Chaetoceros tenuissimus carries an ancient integrated fragment of an extant virus.</title>
        <authorList>
            <person name="Hongo Y."/>
            <person name="Kimura K."/>
            <person name="Takaki Y."/>
            <person name="Yoshida Y."/>
            <person name="Baba S."/>
            <person name="Kobayashi G."/>
            <person name="Nagasaki K."/>
            <person name="Hano T."/>
            <person name="Tomaru Y."/>
        </authorList>
    </citation>
    <scope>NUCLEOTIDE SEQUENCE [LARGE SCALE GENOMIC DNA]</scope>
    <source>
        <strain evidence="1 2">NIES-3715</strain>
    </source>
</reference>
<sequence>MRKKKNRADSLSVSGGQGRIRRRRFRCWKKSIDTNRDASIKQDPNSPIIHLPVELLANILSFVGDGNYIYSALTCSTFNKAFSLNTFQKNTNLSHVVSSISCTNYFIKETRAKTCDQILLLFKAAVENEKLDVIHYLYEKYEWEDSVKHGDQGLELSRIAAKKGSVNVLKFLRRNDFSCDSRITSLAAEFGHLNILQYAHENSCPWKPDVCYKAAAAGHFEVLQYAFEHGCPWDAWTCIASAEAGHLDILKWAKANNCPWDSSFVIEKAAAGGHLHIVQWCLENGCEWNDGIVLEAEAAGHLHIVEWAIDYHMISADIDFEQ</sequence>
<protein>
    <recommendedName>
        <fullName evidence="3">F-box domain-containing protein</fullName>
    </recommendedName>
</protein>
<proteinExistence type="predicted"/>
<dbReference type="Proteomes" id="UP001054902">
    <property type="component" value="Unassembled WGS sequence"/>
</dbReference>
<dbReference type="InterPro" id="IPR036047">
    <property type="entry name" value="F-box-like_dom_sf"/>
</dbReference>
<name>A0AAD3CK04_9STRA</name>